<sequence length="319" mass="34808">MIAVDARFTGNHGIARYAREVTGRLTVPWTALPGSRNPASVQGLLDGWKLPPGTRMVYSPGFNVVATKAPQVVTIHDLIHLGGSGPQPLAYRVYYESVIKPRIRSAGTVLTVSRTSALELRKWLGRSSVEIVNTGNGCSPVFTPTGKAHTGDRPYFLYVGNTRRHKNVDVILHALARVPEAELLVVSGEVGGFTRLFQTAGVAGRSTVLSSVPDSYLAELYRGAVATLFPSTREGFGLPAVESLSCGTPVLYWRGCASVHEICDGYGLALREANDPAEWTRLMQGMLRRARSRVDFDTARYSWNRVADTVNEVLDAYRC</sequence>
<keyword evidence="4" id="KW-1185">Reference proteome</keyword>
<name>A0ABY3W6D4_9MICC</name>
<evidence type="ECO:0000256" key="1">
    <source>
        <dbReference type="ARBA" id="ARBA00022679"/>
    </source>
</evidence>
<organism evidence="3 4">
    <name type="scientific">Arthrobacter sulfonylureivorans</name>
    <dbReference type="NCBI Taxonomy" id="2486855"/>
    <lineage>
        <taxon>Bacteria</taxon>
        <taxon>Bacillati</taxon>
        <taxon>Actinomycetota</taxon>
        <taxon>Actinomycetes</taxon>
        <taxon>Micrococcales</taxon>
        <taxon>Micrococcaceae</taxon>
        <taxon>Arthrobacter</taxon>
    </lineage>
</organism>
<proteinExistence type="predicted"/>
<dbReference type="Pfam" id="PF00534">
    <property type="entry name" value="Glycos_transf_1"/>
    <property type="match status" value="1"/>
</dbReference>
<accession>A0ABY3W6D4</accession>
<evidence type="ECO:0000313" key="4">
    <source>
        <dbReference type="Proteomes" id="UP000829069"/>
    </source>
</evidence>
<dbReference type="SUPFAM" id="SSF53756">
    <property type="entry name" value="UDP-Glycosyltransferase/glycogen phosphorylase"/>
    <property type="match status" value="1"/>
</dbReference>
<dbReference type="CDD" id="cd03809">
    <property type="entry name" value="GT4_MtfB-like"/>
    <property type="match status" value="1"/>
</dbReference>
<gene>
    <name evidence="3" type="ORF">MNQ99_18150</name>
</gene>
<reference evidence="3 4" key="1">
    <citation type="submission" date="2022-03" db="EMBL/GenBank/DDBJ databases">
        <title>Isotopic signatures of nitrous oxide derived from detoxification processes.</title>
        <authorList>
            <person name="Behrendt U."/>
            <person name="Buchen C."/>
            <person name="Well R."/>
            <person name="Ulrich A."/>
            <person name="Rohe L."/>
            <person name="Kolb S."/>
            <person name="Schloter M."/>
            <person name="Horn M.A."/>
            <person name="Augustin J."/>
        </authorList>
    </citation>
    <scope>NUCLEOTIDE SEQUENCE [LARGE SCALE GENOMIC DNA]</scope>
    <source>
        <strain evidence="3 4">S4-C24</strain>
    </source>
</reference>
<dbReference type="PANTHER" id="PTHR46401:SF2">
    <property type="entry name" value="GLYCOSYLTRANSFERASE WBBK-RELATED"/>
    <property type="match status" value="1"/>
</dbReference>
<evidence type="ECO:0000259" key="2">
    <source>
        <dbReference type="Pfam" id="PF00534"/>
    </source>
</evidence>
<keyword evidence="1" id="KW-0808">Transferase</keyword>
<dbReference type="Gene3D" id="3.40.50.2000">
    <property type="entry name" value="Glycogen Phosphorylase B"/>
    <property type="match status" value="2"/>
</dbReference>
<protein>
    <submittedName>
        <fullName evidence="3">Glycosyltransferase family 4 protein</fullName>
    </submittedName>
</protein>
<dbReference type="EMBL" id="CP093326">
    <property type="protein sequence ID" value="UNK45808.1"/>
    <property type="molecule type" value="Genomic_DNA"/>
</dbReference>
<feature type="domain" description="Glycosyl transferase family 1" evidence="2">
    <location>
        <begin position="149"/>
        <end position="299"/>
    </location>
</feature>
<dbReference type="Proteomes" id="UP000829069">
    <property type="component" value="Chromosome"/>
</dbReference>
<dbReference type="InterPro" id="IPR001296">
    <property type="entry name" value="Glyco_trans_1"/>
</dbReference>
<dbReference type="RefSeq" id="WP_241913977.1">
    <property type="nucleotide sequence ID" value="NZ_CP093326.1"/>
</dbReference>
<evidence type="ECO:0000313" key="3">
    <source>
        <dbReference type="EMBL" id="UNK45808.1"/>
    </source>
</evidence>
<dbReference type="PANTHER" id="PTHR46401">
    <property type="entry name" value="GLYCOSYLTRANSFERASE WBBK-RELATED"/>
    <property type="match status" value="1"/>
</dbReference>